<evidence type="ECO:0000313" key="1">
    <source>
        <dbReference type="EMBL" id="KHJ81798.1"/>
    </source>
</evidence>
<accession>A0A0B1S929</accession>
<name>A0A0B1S929_OESDE</name>
<sequence length="94" mass="10808">MALIVIKKSRLVGTLNGHSVYIIWYNRHFTEMLQSVLATPGFYFSYSIDLSRSLQWLCENGTPLFKETSMIDRVSVLVAASFTHQPYYEQKVLG</sequence>
<protein>
    <submittedName>
        <fullName evidence="1">Uncharacterized protein</fullName>
    </submittedName>
</protein>
<dbReference type="EMBL" id="KN585456">
    <property type="protein sequence ID" value="KHJ81798.1"/>
    <property type="molecule type" value="Genomic_DNA"/>
</dbReference>
<gene>
    <name evidence="1" type="ORF">OESDEN_18514</name>
</gene>
<evidence type="ECO:0000313" key="2">
    <source>
        <dbReference type="Proteomes" id="UP000053660"/>
    </source>
</evidence>
<dbReference type="AlphaFoldDB" id="A0A0B1S929"/>
<reference evidence="1 2" key="1">
    <citation type="submission" date="2014-03" db="EMBL/GenBank/DDBJ databases">
        <title>Draft genome of the hookworm Oesophagostomum dentatum.</title>
        <authorList>
            <person name="Mitreva M."/>
        </authorList>
    </citation>
    <scope>NUCLEOTIDE SEQUENCE [LARGE SCALE GENOMIC DNA]</scope>
    <source>
        <strain evidence="1 2">OD-Hann</strain>
    </source>
</reference>
<dbReference type="Proteomes" id="UP000053660">
    <property type="component" value="Unassembled WGS sequence"/>
</dbReference>
<keyword evidence="2" id="KW-1185">Reference proteome</keyword>
<proteinExistence type="predicted"/>
<organism evidence="1 2">
    <name type="scientific">Oesophagostomum dentatum</name>
    <name type="common">Nodular worm</name>
    <dbReference type="NCBI Taxonomy" id="61180"/>
    <lineage>
        <taxon>Eukaryota</taxon>
        <taxon>Metazoa</taxon>
        <taxon>Ecdysozoa</taxon>
        <taxon>Nematoda</taxon>
        <taxon>Chromadorea</taxon>
        <taxon>Rhabditida</taxon>
        <taxon>Rhabditina</taxon>
        <taxon>Rhabditomorpha</taxon>
        <taxon>Strongyloidea</taxon>
        <taxon>Strongylidae</taxon>
        <taxon>Oesophagostomum</taxon>
    </lineage>
</organism>
<dbReference type="OrthoDB" id="405996at2759"/>